<evidence type="ECO:0000259" key="1">
    <source>
        <dbReference type="Pfam" id="PF05036"/>
    </source>
</evidence>
<sequence length="119" mass="13607">MVRLQIILGFIFTLITSSLFSQVTINQENNISELMELKKEVAKNESAYQIQIYNGNIAGANEALAKVKEQLKQYPSQLIFETPNYKIRVGSFRTRLEAEKHLIEVKKVYPAAFVMAPKK</sequence>
<dbReference type="SUPFAM" id="SSF110997">
    <property type="entry name" value="Sporulation related repeat"/>
    <property type="match status" value="1"/>
</dbReference>
<accession>A0A0B7H359</accession>
<keyword evidence="2" id="KW-0132">Cell division</keyword>
<keyword evidence="2" id="KW-0131">Cell cycle</keyword>
<dbReference type="RefSeq" id="WP_041989294.1">
    <property type="nucleotide sequence ID" value="NZ_CDOD01000001.1"/>
</dbReference>
<evidence type="ECO:0000313" key="2">
    <source>
        <dbReference type="EMBL" id="CEN32362.1"/>
    </source>
</evidence>
<dbReference type="GO" id="GO:0042834">
    <property type="term" value="F:peptidoglycan binding"/>
    <property type="evidence" value="ECO:0007669"/>
    <property type="project" value="InterPro"/>
</dbReference>
<dbReference type="Gene3D" id="3.30.70.1070">
    <property type="entry name" value="Sporulation related repeat"/>
    <property type="match status" value="1"/>
</dbReference>
<reference evidence="3" key="1">
    <citation type="submission" date="2015-01" db="EMBL/GenBank/DDBJ databases">
        <authorList>
            <person name="MANFREDI Pablo"/>
        </authorList>
    </citation>
    <scope>NUCLEOTIDE SEQUENCE [LARGE SCALE GENOMIC DNA]</scope>
    <source>
        <strain evidence="3">Ccyn2B</strain>
    </source>
</reference>
<dbReference type="eggNOG" id="ENOG5032RMV">
    <property type="taxonomic scope" value="Bacteria"/>
</dbReference>
<dbReference type="InterPro" id="IPR036680">
    <property type="entry name" value="SPOR-like_sf"/>
</dbReference>
<organism evidence="2 3">
    <name type="scientific">Capnocytophaga cynodegmi</name>
    <dbReference type="NCBI Taxonomy" id="28189"/>
    <lineage>
        <taxon>Bacteria</taxon>
        <taxon>Pseudomonadati</taxon>
        <taxon>Bacteroidota</taxon>
        <taxon>Flavobacteriia</taxon>
        <taxon>Flavobacteriales</taxon>
        <taxon>Flavobacteriaceae</taxon>
        <taxon>Capnocytophaga</taxon>
    </lineage>
</organism>
<keyword evidence="3" id="KW-1185">Reference proteome</keyword>
<name>A0A0B7H359_9FLAO</name>
<protein>
    <submittedName>
        <fullName evidence="2">Sporulation and cell division repeat protein</fullName>
    </submittedName>
</protein>
<feature type="domain" description="SPOR" evidence="1">
    <location>
        <begin position="48"/>
        <end position="115"/>
    </location>
</feature>
<evidence type="ECO:0000313" key="3">
    <source>
        <dbReference type="Proteomes" id="UP000038055"/>
    </source>
</evidence>
<dbReference type="AlphaFoldDB" id="A0A0B7H359"/>
<dbReference type="GO" id="GO:0051301">
    <property type="term" value="P:cell division"/>
    <property type="evidence" value="ECO:0007669"/>
    <property type="project" value="UniProtKB-KW"/>
</dbReference>
<proteinExistence type="predicted"/>
<dbReference type="STRING" id="28189.CCYN74_10050"/>
<dbReference type="Proteomes" id="UP000038055">
    <property type="component" value="Unassembled WGS sequence"/>
</dbReference>
<dbReference type="InterPro" id="IPR007730">
    <property type="entry name" value="SPOR-like_dom"/>
</dbReference>
<gene>
    <name evidence="2" type="ORF">CCYN2B_10017</name>
</gene>
<dbReference type="Pfam" id="PF05036">
    <property type="entry name" value="SPOR"/>
    <property type="match status" value="1"/>
</dbReference>
<dbReference type="EMBL" id="CDOD01000001">
    <property type="protein sequence ID" value="CEN32362.1"/>
    <property type="molecule type" value="Genomic_DNA"/>
</dbReference>